<evidence type="ECO:0000313" key="1">
    <source>
        <dbReference type="EMBL" id="CAD8125870.1"/>
    </source>
</evidence>
<protein>
    <submittedName>
        <fullName evidence="1">Uncharacterized protein</fullName>
    </submittedName>
</protein>
<accession>A0A8S1RFP0</accession>
<organism evidence="1 2">
    <name type="scientific">Paramecium sonneborni</name>
    <dbReference type="NCBI Taxonomy" id="65129"/>
    <lineage>
        <taxon>Eukaryota</taxon>
        <taxon>Sar</taxon>
        <taxon>Alveolata</taxon>
        <taxon>Ciliophora</taxon>
        <taxon>Intramacronucleata</taxon>
        <taxon>Oligohymenophorea</taxon>
        <taxon>Peniculida</taxon>
        <taxon>Parameciidae</taxon>
        <taxon>Paramecium</taxon>
    </lineage>
</organism>
<keyword evidence="2" id="KW-1185">Reference proteome</keyword>
<proteinExistence type="predicted"/>
<comment type="caution">
    <text evidence="1">The sequence shown here is derived from an EMBL/GenBank/DDBJ whole genome shotgun (WGS) entry which is preliminary data.</text>
</comment>
<name>A0A8S1RFP0_9CILI</name>
<gene>
    <name evidence="1" type="ORF">PSON_ATCC_30995.1.T1630007</name>
</gene>
<sequence>MIRNLKAQIVQEVQQLQDADEKQQSIQCAAQLQLKKYQTTLCLIKLISSQKYMTPSNFSQL</sequence>
<evidence type="ECO:0000313" key="2">
    <source>
        <dbReference type="Proteomes" id="UP000692954"/>
    </source>
</evidence>
<dbReference type="AlphaFoldDB" id="A0A8S1RFP0"/>
<dbReference type="EMBL" id="CAJJDN010000163">
    <property type="protein sequence ID" value="CAD8125870.1"/>
    <property type="molecule type" value="Genomic_DNA"/>
</dbReference>
<dbReference type="Proteomes" id="UP000692954">
    <property type="component" value="Unassembled WGS sequence"/>
</dbReference>
<reference evidence="1" key="1">
    <citation type="submission" date="2021-01" db="EMBL/GenBank/DDBJ databases">
        <authorList>
            <consortium name="Genoscope - CEA"/>
            <person name="William W."/>
        </authorList>
    </citation>
    <scope>NUCLEOTIDE SEQUENCE</scope>
</reference>